<dbReference type="PROSITE" id="PS01037">
    <property type="entry name" value="SBP_BACTERIAL_1"/>
    <property type="match status" value="1"/>
</dbReference>
<evidence type="ECO:0000256" key="6">
    <source>
        <dbReference type="ARBA" id="ARBA00022764"/>
    </source>
</evidence>
<dbReference type="InterPro" id="IPR005967">
    <property type="entry name" value="ThiB"/>
</dbReference>
<accession>A0ABV7AKN6</accession>
<gene>
    <name evidence="8" type="primary">thiB</name>
    <name evidence="8" type="ORF">ACFOES_15710</name>
</gene>
<dbReference type="InterPro" id="IPR006061">
    <property type="entry name" value="SBP_1_CS"/>
</dbReference>
<evidence type="ECO:0000256" key="7">
    <source>
        <dbReference type="SAM" id="SignalP"/>
    </source>
</evidence>
<evidence type="ECO:0000256" key="1">
    <source>
        <dbReference type="ARBA" id="ARBA00004418"/>
    </source>
</evidence>
<evidence type="ECO:0000313" key="9">
    <source>
        <dbReference type="Proteomes" id="UP001595443"/>
    </source>
</evidence>
<feature type="chain" id="PRO_5046830653" description="Thiamine-binding periplasmic protein" evidence="7">
    <location>
        <begin position="20"/>
        <end position="328"/>
    </location>
</feature>
<evidence type="ECO:0000256" key="3">
    <source>
        <dbReference type="ARBA" id="ARBA00019815"/>
    </source>
</evidence>
<organism evidence="8 9">
    <name type="scientific">Acidimangrovimonas pyrenivorans</name>
    <dbReference type="NCBI Taxonomy" id="2030798"/>
    <lineage>
        <taxon>Bacteria</taxon>
        <taxon>Pseudomonadati</taxon>
        <taxon>Pseudomonadota</taxon>
        <taxon>Alphaproteobacteria</taxon>
        <taxon>Rhodobacterales</taxon>
        <taxon>Paracoccaceae</taxon>
        <taxon>Acidimangrovimonas</taxon>
    </lineage>
</organism>
<dbReference type="Gene3D" id="3.40.190.10">
    <property type="entry name" value="Periplasmic binding protein-like II"/>
    <property type="match status" value="2"/>
</dbReference>
<protein>
    <recommendedName>
        <fullName evidence="3">Thiamine-binding periplasmic protein</fullName>
    </recommendedName>
</protein>
<comment type="similarity">
    <text evidence="2">Belongs to the bacterial solute-binding protein 1 family.</text>
</comment>
<keyword evidence="6" id="KW-0574">Periplasm</keyword>
<name>A0ABV7AKN6_9RHOB</name>
<dbReference type="NCBIfam" id="TIGR01254">
    <property type="entry name" value="sfuA"/>
    <property type="match status" value="1"/>
</dbReference>
<dbReference type="RefSeq" id="WP_377834255.1">
    <property type="nucleotide sequence ID" value="NZ_JBHRSK010000013.1"/>
</dbReference>
<dbReference type="Pfam" id="PF01547">
    <property type="entry name" value="SBP_bac_1"/>
    <property type="match status" value="1"/>
</dbReference>
<evidence type="ECO:0000313" key="8">
    <source>
        <dbReference type="EMBL" id="MFC2969546.1"/>
    </source>
</evidence>
<evidence type="ECO:0000256" key="2">
    <source>
        <dbReference type="ARBA" id="ARBA00008520"/>
    </source>
</evidence>
<dbReference type="PANTHER" id="PTHR30006">
    <property type="entry name" value="THIAMINE-BINDING PERIPLASMIC PROTEIN-RELATED"/>
    <property type="match status" value="1"/>
</dbReference>
<comment type="caution">
    <text evidence="8">The sequence shown here is derived from an EMBL/GenBank/DDBJ whole genome shotgun (WGS) entry which is preliminary data.</text>
</comment>
<sequence>MRYPILAAGFCAVASMAAAQTPVLTVYTYDSFTADWGPGPAVEKAFEKTCGCDLKFVSAGDGAALLSRLKLEGKRTKADVVLGLDTSLTADARATGLFAPHGALPKLDLPIKWTDPTFVPFDWGWFAMVYDKTKVKDVPHSFKELADSKLKVVIEDPRSSTPGLGLLLWVKDAYGDKAADIWKGLADNITTVTPGWSEAYGLFLKGEADMVLSYTTSPAYHLIAEKDDTKAAAEFKEGHYMEVEVAAKVATTKHPKLADEFLKFVTSDAFQSIIPETNWMYPAVTPKAGLPKGFDTLITPAKTLLYPADEVPAIRKKALEEWRTALSQ</sequence>
<comment type="subcellular location">
    <subcellularLocation>
        <location evidence="1">Periplasm</location>
    </subcellularLocation>
</comment>
<dbReference type="NCBIfam" id="TIGR01276">
    <property type="entry name" value="thiB"/>
    <property type="match status" value="1"/>
</dbReference>
<dbReference type="InterPro" id="IPR005948">
    <property type="entry name" value="ThiB-like"/>
</dbReference>
<dbReference type="EMBL" id="JBHRSK010000013">
    <property type="protein sequence ID" value="MFC2969546.1"/>
    <property type="molecule type" value="Genomic_DNA"/>
</dbReference>
<dbReference type="InterPro" id="IPR006059">
    <property type="entry name" value="SBP"/>
</dbReference>
<dbReference type="CDD" id="cd13545">
    <property type="entry name" value="PBP2_TbpA"/>
    <property type="match status" value="1"/>
</dbReference>
<dbReference type="Proteomes" id="UP001595443">
    <property type="component" value="Unassembled WGS sequence"/>
</dbReference>
<keyword evidence="4" id="KW-0813">Transport</keyword>
<dbReference type="SUPFAM" id="SSF53850">
    <property type="entry name" value="Periplasmic binding protein-like II"/>
    <property type="match status" value="1"/>
</dbReference>
<feature type="signal peptide" evidence="7">
    <location>
        <begin position="1"/>
        <end position="19"/>
    </location>
</feature>
<keyword evidence="9" id="KW-1185">Reference proteome</keyword>
<dbReference type="PANTHER" id="PTHR30006:SF3">
    <property type="entry name" value="THIAMINE-BINDING PERIPLASMIC PROTEIN"/>
    <property type="match status" value="1"/>
</dbReference>
<evidence type="ECO:0000256" key="5">
    <source>
        <dbReference type="ARBA" id="ARBA00022729"/>
    </source>
</evidence>
<evidence type="ECO:0000256" key="4">
    <source>
        <dbReference type="ARBA" id="ARBA00022448"/>
    </source>
</evidence>
<proteinExistence type="inferred from homology"/>
<reference evidence="9" key="1">
    <citation type="journal article" date="2019" name="Int. J. Syst. Evol. Microbiol.">
        <title>The Global Catalogue of Microorganisms (GCM) 10K type strain sequencing project: providing services to taxonomists for standard genome sequencing and annotation.</title>
        <authorList>
            <consortium name="The Broad Institute Genomics Platform"/>
            <consortium name="The Broad Institute Genome Sequencing Center for Infectious Disease"/>
            <person name="Wu L."/>
            <person name="Ma J."/>
        </authorList>
    </citation>
    <scope>NUCLEOTIDE SEQUENCE [LARGE SCALE GENOMIC DNA]</scope>
    <source>
        <strain evidence="9">KCTC 62192</strain>
    </source>
</reference>
<keyword evidence="5 7" id="KW-0732">Signal</keyword>